<keyword evidence="5" id="KW-0067">ATP-binding</keyword>
<dbReference type="GO" id="GO:0016787">
    <property type="term" value="F:hydrolase activity"/>
    <property type="evidence" value="ECO:0007669"/>
    <property type="project" value="UniProtKB-KW"/>
</dbReference>
<dbReference type="Gene3D" id="3.40.50.10810">
    <property type="entry name" value="Tandem AAA-ATPase domain"/>
    <property type="match status" value="1"/>
</dbReference>
<dbReference type="InterPro" id="IPR000330">
    <property type="entry name" value="SNF2_N"/>
</dbReference>
<dbReference type="Pfam" id="PF14634">
    <property type="entry name" value="zf-RING_5"/>
    <property type="match status" value="1"/>
</dbReference>
<dbReference type="EMBL" id="SWFS01000396">
    <property type="protein sequence ID" value="KAA8906484.1"/>
    <property type="molecule type" value="Genomic_DNA"/>
</dbReference>
<evidence type="ECO:0000256" key="4">
    <source>
        <dbReference type="ARBA" id="ARBA00022806"/>
    </source>
</evidence>
<dbReference type="PROSITE" id="PS51192">
    <property type="entry name" value="HELICASE_ATP_BIND_1"/>
    <property type="match status" value="1"/>
</dbReference>
<feature type="region of interest" description="Disordered" evidence="8">
    <location>
        <begin position="410"/>
        <end position="444"/>
    </location>
</feature>
<dbReference type="InterPro" id="IPR013083">
    <property type="entry name" value="Znf_RING/FYVE/PHD"/>
</dbReference>
<dbReference type="SMART" id="SM00184">
    <property type="entry name" value="RING"/>
    <property type="match status" value="1"/>
</dbReference>
<keyword evidence="6" id="KW-0863">Zinc-finger</keyword>
<dbReference type="InterPro" id="IPR049730">
    <property type="entry name" value="SNF2/RAD54-like_C"/>
</dbReference>
<dbReference type="Proteomes" id="UP000761534">
    <property type="component" value="Unassembled WGS sequence"/>
</dbReference>
<evidence type="ECO:0000256" key="1">
    <source>
        <dbReference type="ARBA" id="ARBA00007025"/>
    </source>
</evidence>
<sequence length="1217" mass="139599">MHETRFHNGDGHLGRGVESISAIVGMSATATTINDVTDQQTLVNNLVETRRQLLRKMEETDGKNEAAQVEQQIIDVEEKLRDLAGTASPGGPLLADGTPEVKKQEPSSSNSEPKRDYDSDEDDVSISEVRVVPRDRKPPASGTSLDPSSTASSSSMSTPKRSYTSLFGKNRESAANSTIIDLTADDDDNYSRQVAPVKRPKIEPGTKGVKTEQRADVSVSGDAYSDRTKQIMNLFGSNSLPSLPQDQISSAISLHKEMSVRYLTVLKRRNGFEETLKNQRLRIQTVSQKARSEPANSENNMILHSLAKSMEITTKQLRGTLHELRKVERQIEIFFSPNSADLRDYNTMLQRLRQGYYDNEQVLWGTTRNNLQQQQQQQHQLHARQQEQQLQVQYQRQLQMQQQQFQQHQQRRQQLQQQQMQQLQHHMGSIQSHQSRPRHSRFSSSGYDLIQVADRFDNSRRYDGYSSEDEYDYYDGLSLTERNQAYETDLRELLDSIPWNGGVAAEDRTGTPEQLKINLLEHQKVGLTWLQNQEKTEARKGGILADDMGLEDNSDVKTNLIIAPVALLRQWEREIRVRLKDSHQMKVYVHHSSSKTMYKTWEQFKQFDVVITTYGLISREWKDHYALGIESADNADSSSSTNGNRPDRYKQSPFFKGKWHRVILDEAQFIKNKLTLSAKACCALESEYRWCLSGTPMQNKVEELYSLIKFLRIKPYNDEKKFTQDIGSGIKKGTSDQSIQKLRVLLQVILLRRTKSTEIDGKPILQLPPRIVEFKQNVFDPEEKEYYDMLEHKTATQMNKYLKSDSINKNYSSILVLLLRLRQACCHPKLIELSELKAREKQAKEASPNALKAARGLDPNVVRRIKEETSFVCPICYDGFESEGILLTTCGHVICAECSPGFFAQSRRRQMDEGEDGKNNSAKCALCKTEIFEDQLIDYETFDLVHNQQKTDSEIVSMRRKEKKKLNEEKKRIQEAIKVRREAMANKELCKNEVLNEFFSDSEDEDDKNFGTDVDWDDDKLIVQQLGLEKLFPDGWISATKINKCMELIKDIQRDYPGEKIIIFSQFTSLLDLLNVPLVKDGYDYLRYDGSMNATERNETVLEFFDNPEKLLMLVSLKAGNVGLTLTCASHVILMDPFWNPYVEEQAIDRAHRIGQERPVHVHRLVVSDTVEDRILTLQDEKRRMIDAALEEGGPSAGNGLDRNQLLYLFGLRQRPS</sequence>
<keyword evidence="4" id="KW-0347">Helicase</keyword>
<evidence type="ECO:0000313" key="12">
    <source>
        <dbReference type="EMBL" id="KAA8906484.1"/>
    </source>
</evidence>
<dbReference type="PANTHER" id="PTHR45626:SF16">
    <property type="entry name" value="ATP-DEPENDENT HELICASE ULS1"/>
    <property type="match status" value="1"/>
</dbReference>
<dbReference type="PANTHER" id="PTHR45626">
    <property type="entry name" value="TRANSCRIPTION TERMINATION FACTOR 2-RELATED"/>
    <property type="match status" value="1"/>
</dbReference>
<keyword evidence="6" id="KW-0479">Metal-binding</keyword>
<feature type="domain" description="Helicase C-terminal" evidence="11">
    <location>
        <begin position="1044"/>
        <end position="1202"/>
    </location>
</feature>
<keyword evidence="2" id="KW-0547">Nucleotide-binding</keyword>
<feature type="compositionally biased region" description="Basic and acidic residues" evidence="8">
    <location>
        <begin position="201"/>
        <end position="215"/>
    </location>
</feature>
<dbReference type="PROSITE" id="PS51194">
    <property type="entry name" value="HELICASE_CTER"/>
    <property type="match status" value="1"/>
</dbReference>
<organism evidence="12 13">
    <name type="scientific">Trichomonascus ciferrii</name>
    <dbReference type="NCBI Taxonomy" id="44093"/>
    <lineage>
        <taxon>Eukaryota</taxon>
        <taxon>Fungi</taxon>
        <taxon>Dikarya</taxon>
        <taxon>Ascomycota</taxon>
        <taxon>Saccharomycotina</taxon>
        <taxon>Dipodascomycetes</taxon>
        <taxon>Dipodascales</taxon>
        <taxon>Trichomonascaceae</taxon>
        <taxon>Trichomonascus</taxon>
        <taxon>Trichomonascus ciferrii complex</taxon>
    </lineage>
</organism>
<dbReference type="InterPro" id="IPR001841">
    <property type="entry name" value="Znf_RING"/>
</dbReference>
<dbReference type="OrthoDB" id="423559at2759"/>
<dbReference type="GO" id="GO:0005634">
    <property type="term" value="C:nucleus"/>
    <property type="evidence" value="ECO:0007669"/>
    <property type="project" value="TreeGrafter"/>
</dbReference>
<evidence type="ECO:0000256" key="2">
    <source>
        <dbReference type="ARBA" id="ARBA00022741"/>
    </source>
</evidence>
<evidence type="ECO:0000259" key="11">
    <source>
        <dbReference type="PROSITE" id="PS51194"/>
    </source>
</evidence>
<accession>A0A642V2E5</accession>
<protein>
    <submittedName>
        <fullName evidence="12">Uncharacterized protein</fullName>
    </submittedName>
</protein>
<feature type="compositionally biased region" description="Low complexity" evidence="8">
    <location>
        <begin position="410"/>
        <end position="425"/>
    </location>
</feature>
<evidence type="ECO:0000256" key="3">
    <source>
        <dbReference type="ARBA" id="ARBA00022801"/>
    </source>
</evidence>
<dbReference type="PROSITE" id="PS50089">
    <property type="entry name" value="ZF_RING_2"/>
    <property type="match status" value="1"/>
</dbReference>
<name>A0A642V2E5_9ASCO</name>
<dbReference type="GO" id="GO:0005737">
    <property type="term" value="C:cytoplasm"/>
    <property type="evidence" value="ECO:0007669"/>
    <property type="project" value="TreeGrafter"/>
</dbReference>
<reference evidence="12" key="1">
    <citation type="journal article" date="2019" name="G3 (Bethesda)">
        <title>Genome Assemblies of Two Rare Opportunistic Yeast Pathogens: Diutina rugosa (syn. Candida rugosa) and Trichomonascus ciferrii (syn. Candida ciferrii).</title>
        <authorList>
            <person name="Mixao V."/>
            <person name="Saus E."/>
            <person name="Hansen A.P."/>
            <person name="Lass-Florl C."/>
            <person name="Gabaldon T."/>
        </authorList>
    </citation>
    <scope>NUCLEOTIDE SEQUENCE</scope>
    <source>
        <strain evidence="12">CBS 4856</strain>
    </source>
</reference>
<keyword evidence="7" id="KW-0175">Coiled coil</keyword>
<dbReference type="CDD" id="cd18008">
    <property type="entry name" value="DEXDc_SHPRH-like"/>
    <property type="match status" value="1"/>
</dbReference>
<dbReference type="GO" id="GO:0005524">
    <property type="term" value="F:ATP binding"/>
    <property type="evidence" value="ECO:0007669"/>
    <property type="project" value="UniProtKB-KW"/>
</dbReference>
<dbReference type="GO" id="GO:0008270">
    <property type="term" value="F:zinc ion binding"/>
    <property type="evidence" value="ECO:0007669"/>
    <property type="project" value="UniProtKB-KW"/>
</dbReference>
<feature type="domain" description="Helicase ATP-binding" evidence="10">
    <location>
        <begin position="557"/>
        <end position="714"/>
    </location>
</feature>
<feature type="region of interest" description="Disordered" evidence="8">
    <location>
        <begin position="201"/>
        <end position="222"/>
    </location>
</feature>
<dbReference type="SUPFAM" id="SSF57850">
    <property type="entry name" value="RING/U-box"/>
    <property type="match status" value="1"/>
</dbReference>
<keyword evidence="3" id="KW-0378">Hydrolase</keyword>
<feature type="compositionally biased region" description="Low complexity" evidence="8">
    <location>
        <begin position="141"/>
        <end position="165"/>
    </location>
</feature>
<dbReference type="Gene3D" id="3.30.40.10">
    <property type="entry name" value="Zinc/RING finger domain, C3HC4 (zinc finger)"/>
    <property type="match status" value="1"/>
</dbReference>
<keyword evidence="6" id="KW-0862">Zinc</keyword>
<keyword evidence="13" id="KW-1185">Reference proteome</keyword>
<dbReference type="SUPFAM" id="SSF52540">
    <property type="entry name" value="P-loop containing nucleoside triphosphate hydrolases"/>
    <property type="match status" value="2"/>
</dbReference>
<evidence type="ECO:0000256" key="8">
    <source>
        <dbReference type="SAM" id="MobiDB-lite"/>
    </source>
</evidence>
<dbReference type="SMART" id="SM00487">
    <property type="entry name" value="DEXDc"/>
    <property type="match status" value="1"/>
</dbReference>
<proteinExistence type="inferred from homology"/>
<dbReference type="GO" id="GO:0004386">
    <property type="term" value="F:helicase activity"/>
    <property type="evidence" value="ECO:0007669"/>
    <property type="project" value="UniProtKB-KW"/>
</dbReference>
<dbReference type="CDD" id="cd18793">
    <property type="entry name" value="SF2_C_SNF"/>
    <property type="match status" value="1"/>
</dbReference>
<dbReference type="InterPro" id="IPR027417">
    <property type="entry name" value="P-loop_NTPase"/>
</dbReference>
<dbReference type="GO" id="GO:0000724">
    <property type="term" value="P:double-strand break repair via homologous recombination"/>
    <property type="evidence" value="ECO:0007669"/>
    <property type="project" value="TreeGrafter"/>
</dbReference>
<dbReference type="InterPro" id="IPR001650">
    <property type="entry name" value="Helicase_C-like"/>
</dbReference>
<dbReference type="InterPro" id="IPR014001">
    <property type="entry name" value="Helicase_ATP-bd"/>
</dbReference>
<dbReference type="InterPro" id="IPR038718">
    <property type="entry name" value="SNF2-like_sf"/>
</dbReference>
<evidence type="ECO:0000256" key="5">
    <source>
        <dbReference type="ARBA" id="ARBA00022840"/>
    </source>
</evidence>
<comment type="similarity">
    <text evidence="1">Belongs to the SNF2/RAD54 helicase family.</text>
</comment>
<gene>
    <name evidence="12" type="ORF">TRICI_005149</name>
</gene>
<dbReference type="SMART" id="SM00490">
    <property type="entry name" value="HELICc"/>
    <property type="match status" value="1"/>
</dbReference>
<dbReference type="GO" id="GO:0008094">
    <property type="term" value="F:ATP-dependent activity, acting on DNA"/>
    <property type="evidence" value="ECO:0007669"/>
    <property type="project" value="TreeGrafter"/>
</dbReference>
<feature type="domain" description="RING-type" evidence="9">
    <location>
        <begin position="873"/>
        <end position="928"/>
    </location>
</feature>
<evidence type="ECO:0000256" key="7">
    <source>
        <dbReference type="SAM" id="Coils"/>
    </source>
</evidence>
<dbReference type="AlphaFoldDB" id="A0A642V2E5"/>
<evidence type="ECO:0000259" key="10">
    <source>
        <dbReference type="PROSITE" id="PS51192"/>
    </source>
</evidence>
<dbReference type="InterPro" id="IPR050628">
    <property type="entry name" value="SNF2_RAD54_helicase_TF"/>
</dbReference>
<evidence type="ECO:0000313" key="13">
    <source>
        <dbReference type="Proteomes" id="UP000761534"/>
    </source>
</evidence>
<dbReference type="VEuPathDB" id="FungiDB:TRICI_005149"/>
<feature type="coiled-coil region" evidence="7">
    <location>
        <begin position="956"/>
        <end position="986"/>
    </location>
</feature>
<comment type="caution">
    <text evidence="12">The sequence shown here is derived from an EMBL/GenBank/DDBJ whole genome shotgun (WGS) entry which is preliminary data.</text>
</comment>
<dbReference type="Pfam" id="PF00271">
    <property type="entry name" value="Helicase_C"/>
    <property type="match status" value="1"/>
</dbReference>
<dbReference type="Gene3D" id="3.40.50.300">
    <property type="entry name" value="P-loop containing nucleotide triphosphate hydrolases"/>
    <property type="match status" value="1"/>
</dbReference>
<evidence type="ECO:0000256" key="6">
    <source>
        <dbReference type="PROSITE-ProRule" id="PRU00175"/>
    </source>
</evidence>
<dbReference type="Pfam" id="PF00176">
    <property type="entry name" value="SNF2-rel_dom"/>
    <property type="match status" value="1"/>
</dbReference>
<feature type="region of interest" description="Disordered" evidence="8">
    <location>
        <begin position="84"/>
        <end position="169"/>
    </location>
</feature>
<evidence type="ECO:0000259" key="9">
    <source>
        <dbReference type="PROSITE" id="PS50089"/>
    </source>
</evidence>